<protein>
    <submittedName>
        <fullName evidence="1">Uncharacterized protein</fullName>
    </submittedName>
</protein>
<reference evidence="1 2" key="1">
    <citation type="journal article" date="2020" name="BMC Genomics">
        <title>Intraspecific diversification of the crop wild relative Brassica cretica Lam. using demographic model selection.</title>
        <authorList>
            <person name="Kioukis A."/>
            <person name="Michalopoulou V.A."/>
            <person name="Briers L."/>
            <person name="Pirintsos S."/>
            <person name="Studholme D.J."/>
            <person name="Pavlidis P."/>
            <person name="Sarris P.F."/>
        </authorList>
    </citation>
    <scope>NUCLEOTIDE SEQUENCE [LARGE SCALE GENOMIC DNA]</scope>
    <source>
        <strain evidence="2">cv. PFS-1207/04</strain>
    </source>
</reference>
<proteinExistence type="predicted"/>
<evidence type="ECO:0000313" key="1">
    <source>
        <dbReference type="EMBL" id="KAF3564201.1"/>
    </source>
</evidence>
<organism evidence="1 2">
    <name type="scientific">Brassica cretica</name>
    <name type="common">Mustard</name>
    <dbReference type="NCBI Taxonomy" id="69181"/>
    <lineage>
        <taxon>Eukaryota</taxon>
        <taxon>Viridiplantae</taxon>
        <taxon>Streptophyta</taxon>
        <taxon>Embryophyta</taxon>
        <taxon>Tracheophyta</taxon>
        <taxon>Spermatophyta</taxon>
        <taxon>Magnoliopsida</taxon>
        <taxon>eudicotyledons</taxon>
        <taxon>Gunneridae</taxon>
        <taxon>Pentapetalae</taxon>
        <taxon>rosids</taxon>
        <taxon>malvids</taxon>
        <taxon>Brassicales</taxon>
        <taxon>Brassicaceae</taxon>
        <taxon>Brassiceae</taxon>
        <taxon>Brassica</taxon>
    </lineage>
</organism>
<sequence>MARLGMHQHSINNLQNRMHVIGVDKEILENQWTRGDEAIRSFIGLGTFWRKVMILGSFRAFGVQNWSAELHRCVRCLDMDGDLPTIERAVEEMKEPRSTVHPWCRSMRRCRGSVSQIRGPSKKETADSCTVRKSTTEASIDTLQAAAIDSVNQASNDTIHPVSDNTVHCGAVRLDTVHLGTVYPDTVYSDTVHPAKHNTTCEETEKVEDISYSTLMSTDESSCYLASNVAKEITMEYFLELEEFLELENGENLEYWDTDKEITMEDFLELEEWFDPEQKLDDEWNTMRKDLETSSKASIDRHQHDDIV</sequence>
<accession>A0ABQ7CW89</accession>
<keyword evidence="2" id="KW-1185">Reference proteome</keyword>
<evidence type="ECO:0000313" key="2">
    <source>
        <dbReference type="Proteomes" id="UP000266723"/>
    </source>
</evidence>
<name>A0ABQ7CW89_BRACR</name>
<dbReference type="Proteomes" id="UP000266723">
    <property type="component" value="Unassembled WGS sequence"/>
</dbReference>
<comment type="caution">
    <text evidence="1">The sequence shown here is derived from an EMBL/GenBank/DDBJ whole genome shotgun (WGS) entry which is preliminary data.</text>
</comment>
<dbReference type="EMBL" id="QGKV02000759">
    <property type="protein sequence ID" value="KAF3564201.1"/>
    <property type="molecule type" value="Genomic_DNA"/>
</dbReference>
<gene>
    <name evidence="1" type="ORF">DY000_02015821</name>
</gene>